<dbReference type="Proteomes" id="UP000765891">
    <property type="component" value="Unassembled WGS sequence"/>
</dbReference>
<keyword evidence="1" id="KW-0812">Transmembrane</keyword>
<dbReference type="AlphaFoldDB" id="A0A8T4GSI4"/>
<comment type="caution">
    <text evidence="2">The sequence shown here is derived from an EMBL/GenBank/DDBJ whole genome shotgun (WGS) entry which is preliminary data.</text>
</comment>
<keyword evidence="1" id="KW-0472">Membrane</keyword>
<accession>A0A8T4GSI4</accession>
<evidence type="ECO:0000256" key="1">
    <source>
        <dbReference type="SAM" id="Phobius"/>
    </source>
</evidence>
<keyword evidence="1" id="KW-1133">Transmembrane helix</keyword>
<sequence>MPSPTVRPPMEEKEKLLLTLYGVAAAMMVATFLVVIT</sequence>
<evidence type="ECO:0000313" key="2">
    <source>
        <dbReference type="EMBL" id="MBP1955522.1"/>
    </source>
</evidence>
<reference evidence="2" key="1">
    <citation type="submission" date="2021-03" db="EMBL/GenBank/DDBJ databases">
        <title>Genomic Encyclopedia of Type Strains, Phase IV (KMG-IV): sequencing the most valuable type-strain genomes for metagenomic binning, comparative biology and taxonomic classification.</title>
        <authorList>
            <person name="Goeker M."/>
        </authorList>
    </citation>
    <scope>NUCLEOTIDE SEQUENCE</scope>
    <source>
        <strain evidence="2">DSM 22443</strain>
    </source>
</reference>
<dbReference type="EMBL" id="JAGGKO010000004">
    <property type="protein sequence ID" value="MBP1955522.1"/>
    <property type="molecule type" value="Genomic_DNA"/>
</dbReference>
<protein>
    <submittedName>
        <fullName evidence="2">Uncharacterized protein</fullName>
    </submittedName>
</protein>
<feature type="transmembrane region" description="Helical" evidence="1">
    <location>
        <begin position="16"/>
        <end position="36"/>
    </location>
</feature>
<name>A0A8T4GSI4_9EURY</name>
<organism evidence="2 3">
    <name type="scientific">Halarchaeum rubridurum</name>
    <dbReference type="NCBI Taxonomy" id="489911"/>
    <lineage>
        <taxon>Archaea</taxon>
        <taxon>Methanobacteriati</taxon>
        <taxon>Methanobacteriota</taxon>
        <taxon>Stenosarchaea group</taxon>
        <taxon>Halobacteria</taxon>
        <taxon>Halobacteriales</taxon>
        <taxon>Halobacteriaceae</taxon>
    </lineage>
</organism>
<proteinExistence type="predicted"/>
<evidence type="ECO:0000313" key="3">
    <source>
        <dbReference type="Proteomes" id="UP000765891"/>
    </source>
</evidence>
<gene>
    <name evidence="2" type="ORF">J2752_002445</name>
</gene>